<evidence type="ECO:0000313" key="2">
    <source>
        <dbReference type="Proteomes" id="UP000019184"/>
    </source>
</evidence>
<name>A0A7U7GAI5_9GAMM</name>
<accession>A0A7U7GAI5</accession>
<proteinExistence type="predicted"/>
<organism evidence="1 2">
    <name type="scientific">Candidatus Contendobacter odensis Run_B_J11</name>
    <dbReference type="NCBI Taxonomy" id="1400861"/>
    <lineage>
        <taxon>Bacteria</taxon>
        <taxon>Pseudomonadati</taxon>
        <taxon>Pseudomonadota</taxon>
        <taxon>Gammaproteobacteria</taxon>
        <taxon>Candidatus Competibacteraceae</taxon>
        <taxon>Candidatus Contendibacter</taxon>
    </lineage>
</organism>
<gene>
    <name evidence="1" type="ORF">BN874_1840009</name>
</gene>
<dbReference type="OrthoDB" id="5563503at2"/>
<dbReference type="EMBL" id="CBTK010000095">
    <property type="protein sequence ID" value="CDH44696.1"/>
    <property type="molecule type" value="Genomic_DNA"/>
</dbReference>
<comment type="caution">
    <text evidence="1">The sequence shown here is derived from an EMBL/GenBank/DDBJ whole genome shotgun (WGS) entry which is preliminary data.</text>
</comment>
<sequence>MGTVRRLAEEVGRGLNTALPKLRKTVVNKVALVVGAMVEVRTPNTADLANILPLETARQDMREPWLRRLLNNPLLVSPMLLEPWARQALAEASRYGQTVALSLDQTDLGDRFAVLMLGLVVGDRALPLT</sequence>
<dbReference type="Proteomes" id="UP000019184">
    <property type="component" value="Unassembled WGS sequence"/>
</dbReference>
<dbReference type="AlphaFoldDB" id="A0A7U7GAI5"/>
<protein>
    <submittedName>
        <fullName evidence="1">Transposase</fullName>
    </submittedName>
</protein>
<evidence type="ECO:0000313" key="1">
    <source>
        <dbReference type="EMBL" id="CDH44696.1"/>
    </source>
</evidence>
<dbReference type="RefSeq" id="WP_051497561.1">
    <property type="nucleotide sequence ID" value="NZ_CBTK010000095.1"/>
</dbReference>
<reference evidence="1 2" key="1">
    <citation type="journal article" date="2014" name="ISME J.">
        <title>Candidatus Competibacter-lineage genomes retrieved from metagenomes reveal functional metabolic diversity.</title>
        <authorList>
            <person name="McIlroy S.J."/>
            <person name="Albertsen M."/>
            <person name="Andresen E.K."/>
            <person name="Saunders A.M."/>
            <person name="Kristiansen R."/>
            <person name="Stokholm-Bjerregaard M."/>
            <person name="Nielsen K.L."/>
            <person name="Nielsen P.H."/>
        </authorList>
    </citation>
    <scope>NUCLEOTIDE SEQUENCE [LARGE SCALE GENOMIC DNA]</scope>
    <source>
        <strain evidence="1 2">Run_B_J11</strain>
    </source>
</reference>
<keyword evidence="2" id="KW-1185">Reference proteome</keyword>